<dbReference type="SUPFAM" id="SSF52540">
    <property type="entry name" value="P-loop containing nucleoside triphosphate hydrolases"/>
    <property type="match status" value="1"/>
</dbReference>
<feature type="domain" description="Endonuclease GajA/Old nuclease/RecF-like AAA" evidence="1">
    <location>
        <begin position="3"/>
        <end position="79"/>
    </location>
</feature>
<dbReference type="Pfam" id="PF13175">
    <property type="entry name" value="AAA_15"/>
    <property type="match status" value="2"/>
</dbReference>
<feature type="domain" description="Endonuclease GajA/Old nuclease/RecF-like AAA" evidence="1">
    <location>
        <begin position="171"/>
        <end position="292"/>
    </location>
</feature>
<organism evidence="2 3">
    <name type="scientific">Candidatus Thiodubiliella endoseptemdiera</name>
    <dbReference type="NCBI Taxonomy" id="2738886"/>
    <lineage>
        <taxon>Bacteria</taxon>
        <taxon>Pseudomonadati</taxon>
        <taxon>Pseudomonadota</taxon>
        <taxon>Gammaproteobacteria</taxon>
        <taxon>Candidatus Pseudothioglobaceae</taxon>
        <taxon>Candidatus Thiodubiliella</taxon>
    </lineage>
</organism>
<proteinExistence type="predicted"/>
<accession>A0A853F400</accession>
<evidence type="ECO:0000313" key="2">
    <source>
        <dbReference type="EMBL" id="NYT26545.1"/>
    </source>
</evidence>
<sequence>MCNSFIAKNFRTFKEIKISKLAKVNLFLGKNSVGKTALLEAFYIYLHENKTEAIYELLLKKEEHLSSKEDLASVIKHLFYDHKLPTPGAEGILLSSLNGKKVVKSKSVTIKTDTGDTFDDFLVITKGVKEQKYPLVRDFRDFYRQSRMFEDYNYKGNLKFVYSMGIDNAYITELWDNIAFESKQDFVIEALKIIEKELSDVAFIEAKNRRDRIAIAKVSGKKVPFKSMGDGINRILHIILSMVNAQDGYLLIDEFENGLHYSVQEQVWKVIFSLAESLNVQVFATTHSSDCIKAFGSQWEGNENKATMHRIDYKDQQHSVMPYDFSDLNDALSTNTEVR</sequence>
<dbReference type="PANTHER" id="PTHR43581:SF4">
    <property type="entry name" value="ATP_GTP PHOSPHATASE"/>
    <property type="match status" value="1"/>
</dbReference>
<dbReference type="AlphaFoldDB" id="A0A853F400"/>
<keyword evidence="2" id="KW-0547">Nucleotide-binding</keyword>
<evidence type="ECO:0000313" key="3">
    <source>
        <dbReference type="Proteomes" id="UP000568751"/>
    </source>
</evidence>
<dbReference type="Proteomes" id="UP000568751">
    <property type="component" value="Unassembled WGS sequence"/>
</dbReference>
<dbReference type="Gene3D" id="3.40.50.300">
    <property type="entry name" value="P-loop containing nucleotide triphosphate hydrolases"/>
    <property type="match status" value="2"/>
</dbReference>
<dbReference type="InterPro" id="IPR051396">
    <property type="entry name" value="Bact_Antivir_Def_Nuclease"/>
</dbReference>
<evidence type="ECO:0000259" key="1">
    <source>
        <dbReference type="Pfam" id="PF13175"/>
    </source>
</evidence>
<dbReference type="PANTHER" id="PTHR43581">
    <property type="entry name" value="ATP/GTP PHOSPHATASE"/>
    <property type="match status" value="1"/>
</dbReference>
<keyword evidence="2" id="KW-0067">ATP-binding</keyword>
<dbReference type="InterPro" id="IPR027417">
    <property type="entry name" value="P-loop_NTPase"/>
</dbReference>
<name>A0A853F400_9GAMM</name>
<comment type="caution">
    <text evidence="2">The sequence shown here is derived from an EMBL/GenBank/DDBJ whole genome shotgun (WGS) entry which is preliminary data.</text>
</comment>
<gene>
    <name evidence="2" type="ORF">H0A76_00670</name>
</gene>
<dbReference type="InterPro" id="IPR041685">
    <property type="entry name" value="AAA_GajA/Old/RecF-like"/>
</dbReference>
<protein>
    <submittedName>
        <fullName evidence="2">ATP-binding protein</fullName>
    </submittedName>
</protein>
<dbReference type="GO" id="GO:0005524">
    <property type="term" value="F:ATP binding"/>
    <property type="evidence" value="ECO:0007669"/>
    <property type="project" value="UniProtKB-KW"/>
</dbReference>
<reference evidence="2 3" key="1">
    <citation type="submission" date="2020-05" db="EMBL/GenBank/DDBJ databases">
        <title>Horizontal transmission and recombination maintain forever young bacterial symbiont genomes.</title>
        <authorList>
            <person name="Russell S.L."/>
            <person name="Pepper-Tunick E."/>
            <person name="Svedberg J."/>
            <person name="Byrne A."/>
            <person name="Ruelas Castillo J."/>
            <person name="Vollmers C."/>
            <person name="Beinart R.A."/>
            <person name="Corbett-Detig R."/>
        </authorList>
    </citation>
    <scope>NUCLEOTIDE SEQUENCE [LARGE SCALE GENOMIC DNA]</scope>
    <source>
        <strain evidence="2">455</strain>
    </source>
</reference>
<dbReference type="EMBL" id="JACCHT010000001">
    <property type="protein sequence ID" value="NYT26545.1"/>
    <property type="molecule type" value="Genomic_DNA"/>
</dbReference>